<accession>A0ABV5CUP7</accession>
<keyword evidence="3" id="KW-1185">Reference proteome</keyword>
<sequence>MDRLDDLDQLAELVRRQDQELYVRWSHGPVADGVGGGEQTQTSRDGLTGVPLPGLSANPLRPEPWWGDRSIRLWVARRLYDYCHMRELRGAGTFPWVFVGERCGRGPDNEPLVQCRRPIARVGEKALHEAELVIQEQHSDEWGPLHRTDQADR</sequence>
<dbReference type="InterPro" id="IPR046080">
    <property type="entry name" value="DUF6098"/>
</dbReference>
<reference evidence="2 3" key="1">
    <citation type="submission" date="2024-04" db="EMBL/GenBank/DDBJ databases">
        <title>Polymorphospora sp. isolated from Baiyangdian Lake in Xiong'an New Area.</title>
        <authorList>
            <person name="Zhang X."/>
            <person name="Liu J."/>
        </authorList>
    </citation>
    <scope>NUCLEOTIDE SEQUENCE [LARGE SCALE GENOMIC DNA]</scope>
    <source>
        <strain evidence="2 3">2-325</strain>
    </source>
</reference>
<protein>
    <submittedName>
        <fullName evidence="2">DUF6098 family protein</fullName>
    </submittedName>
</protein>
<evidence type="ECO:0000313" key="2">
    <source>
        <dbReference type="EMBL" id="MFB6394473.1"/>
    </source>
</evidence>
<feature type="region of interest" description="Disordered" evidence="1">
    <location>
        <begin position="32"/>
        <end position="51"/>
    </location>
</feature>
<dbReference type="RefSeq" id="WP_375734621.1">
    <property type="nucleotide sequence ID" value="NZ_JBCGDC010000037.1"/>
</dbReference>
<comment type="caution">
    <text evidence="2">The sequence shown here is derived from an EMBL/GenBank/DDBJ whole genome shotgun (WGS) entry which is preliminary data.</text>
</comment>
<evidence type="ECO:0000256" key="1">
    <source>
        <dbReference type="SAM" id="MobiDB-lite"/>
    </source>
</evidence>
<dbReference type="EMBL" id="JBCGDC010000037">
    <property type="protein sequence ID" value="MFB6394473.1"/>
    <property type="molecule type" value="Genomic_DNA"/>
</dbReference>
<dbReference type="Proteomes" id="UP001582793">
    <property type="component" value="Unassembled WGS sequence"/>
</dbReference>
<proteinExistence type="predicted"/>
<organism evidence="2 3">
    <name type="scientific">Polymorphospora lycopeni</name>
    <dbReference type="NCBI Taxonomy" id="3140240"/>
    <lineage>
        <taxon>Bacteria</taxon>
        <taxon>Bacillati</taxon>
        <taxon>Actinomycetota</taxon>
        <taxon>Actinomycetes</taxon>
        <taxon>Micromonosporales</taxon>
        <taxon>Micromonosporaceae</taxon>
        <taxon>Polymorphospora</taxon>
    </lineage>
</organism>
<dbReference type="Pfam" id="PF19593">
    <property type="entry name" value="DUF6098"/>
    <property type="match status" value="1"/>
</dbReference>
<evidence type="ECO:0000313" key="3">
    <source>
        <dbReference type="Proteomes" id="UP001582793"/>
    </source>
</evidence>
<gene>
    <name evidence="2" type="ORF">AAFH96_15340</name>
</gene>
<name>A0ABV5CUP7_9ACTN</name>